<dbReference type="Proteomes" id="UP000028511">
    <property type="component" value="Unassembled WGS sequence"/>
</dbReference>
<proteinExistence type="predicted"/>
<feature type="signal peptide" evidence="1">
    <location>
        <begin position="1"/>
        <end position="24"/>
    </location>
</feature>
<reference evidence="3" key="1">
    <citation type="submission" date="2013-07" db="EMBL/GenBank/DDBJ databases">
        <title>Sub-species coevolution in mutualistic symbiosis.</title>
        <authorList>
            <person name="Murfin K."/>
            <person name="Klassen J."/>
            <person name="Lee M."/>
            <person name="Forst S."/>
            <person name="Stock P."/>
            <person name="Goodrich-Blair H."/>
        </authorList>
    </citation>
    <scope>NUCLEOTIDE SEQUENCE [LARGE SCALE GENOMIC DNA]</scope>
    <source>
        <strain evidence="3">Puntauvense</strain>
    </source>
</reference>
<comment type="caution">
    <text evidence="3">The sequence shown here is derived from an EMBL/GenBank/DDBJ whole genome shotgun (WGS) entry which is preliminary data.</text>
</comment>
<protein>
    <submittedName>
        <fullName evidence="3">Heat shock protein hslJ</fullName>
    </submittedName>
</protein>
<organism evidence="3 4">
    <name type="scientific">Xenorhabdus bovienii str. puntauvense</name>
    <dbReference type="NCBI Taxonomy" id="1398201"/>
    <lineage>
        <taxon>Bacteria</taxon>
        <taxon>Pseudomonadati</taxon>
        <taxon>Pseudomonadota</taxon>
        <taxon>Gammaproteobacteria</taxon>
        <taxon>Enterobacterales</taxon>
        <taxon>Morganellaceae</taxon>
        <taxon>Xenorhabdus</taxon>
    </lineage>
</organism>
<evidence type="ECO:0000259" key="2">
    <source>
        <dbReference type="Pfam" id="PF03724"/>
    </source>
</evidence>
<evidence type="ECO:0000256" key="1">
    <source>
        <dbReference type="SAM" id="SignalP"/>
    </source>
</evidence>
<feature type="chain" id="PRO_5001721617" evidence="1">
    <location>
        <begin position="25"/>
        <end position="144"/>
    </location>
</feature>
<dbReference type="Gene3D" id="2.40.128.270">
    <property type="match status" value="1"/>
</dbReference>
<dbReference type="HOGENOM" id="CLU_075808_1_0_6"/>
<sequence length="144" mass="15928">MKKAISFAIATLLLTACQSSGVSATGNVTVRDLQHRNFALISVNGATVSNKEDSKLSIAFGEKMFVSATMCNHFMGVGKLKQRVLTVSVLEKSQMFCVNEQLHQWDQVIYDVLTEGATVRLKSKQLTLTNDKNTLVYVLRDITQ</sequence>
<dbReference type="AlphaFoldDB" id="A0A077NJY2"/>
<keyword evidence="1" id="KW-0732">Signal</keyword>
<dbReference type="EMBL" id="CBSW010000244">
    <property type="protein sequence ID" value="CDG98622.1"/>
    <property type="molecule type" value="Genomic_DNA"/>
</dbReference>
<dbReference type="RefSeq" id="WP_038213156.1">
    <property type="nucleotide sequence ID" value="NZ_CAWLWN010000038.1"/>
</dbReference>
<dbReference type="InterPro" id="IPR053147">
    <property type="entry name" value="Hsp_HslJ-like"/>
</dbReference>
<dbReference type="InterPro" id="IPR038670">
    <property type="entry name" value="HslJ-like_sf"/>
</dbReference>
<dbReference type="Pfam" id="PF03724">
    <property type="entry name" value="META"/>
    <property type="match status" value="1"/>
</dbReference>
<name>A0A077NJY2_XENBV</name>
<gene>
    <name evidence="3" type="primary">hslJ</name>
    <name evidence="3" type="ORF">XBP1_400016</name>
</gene>
<accession>A0A077NJY2</accession>
<dbReference type="PANTHER" id="PTHR35535:SF1">
    <property type="entry name" value="HEAT SHOCK PROTEIN HSLJ"/>
    <property type="match status" value="1"/>
</dbReference>
<dbReference type="InterPro" id="IPR005184">
    <property type="entry name" value="DUF306_Meta_HslJ"/>
</dbReference>
<feature type="domain" description="DUF306" evidence="2">
    <location>
        <begin position="32"/>
        <end position="135"/>
    </location>
</feature>
<dbReference type="PANTHER" id="PTHR35535">
    <property type="entry name" value="HEAT SHOCK PROTEIN HSLJ"/>
    <property type="match status" value="1"/>
</dbReference>
<dbReference type="PROSITE" id="PS51257">
    <property type="entry name" value="PROKAR_LIPOPROTEIN"/>
    <property type="match status" value="1"/>
</dbReference>
<keyword evidence="3" id="KW-0346">Stress response</keyword>
<evidence type="ECO:0000313" key="4">
    <source>
        <dbReference type="Proteomes" id="UP000028511"/>
    </source>
</evidence>
<evidence type="ECO:0000313" key="3">
    <source>
        <dbReference type="EMBL" id="CDG98622.1"/>
    </source>
</evidence>